<dbReference type="PANTHER" id="PTHR12308">
    <property type="entry name" value="ANOCTAMIN"/>
    <property type="match status" value="1"/>
</dbReference>
<feature type="transmembrane region" description="Helical" evidence="8">
    <location>
        <begin position="730"/>
        <end position="749"/>
    </location>
</feature>
<dbReference type="InterPro" id="IPR007632">
    <property type="entry name" value="Anoctamin"/>
</dbReference>
<feature type="transmembrane region" description="Helical" evidence="8">
    <location>
        <begin position="234"/>
        <end position="256"/>
    </location>
</feature>
<proteinExistence type="inferred from homology"/>
<evidence type="ECO:0000256" key="9">
    <source>
        <dbReference type="SAM" id="MobiDB-lite"/>
    </source>
</evidence>
<gene>
    <name evidence="12" type="primary">LOC106117307</name>
</gene>
<keyword evidence="6 8" id="KW-0472">Membrane</keyword>
<dbReference type="KEGG" id="pxu:106117307"/>
<evidence type="ECO:0000256" key="8">
    <source>
        <dbReference type="RuleBase" id="RU280814"/>
    </source>
</evidence>
<dbReference type="PANTHER" id="PTHR12308:SF73">
    <property type="entry name" value="ANOCTAMIN"/>
    <property type="match status" value="1"/>
</dbReference>
<dbReference type="GO" id="GO:0005254">
    <property type="term" value="F:chloride channel activity"/>
    <property type="evidence" value="ECO:0007669"/>
    <property type="project" value="TreeGrafter"/>
</dbReference>
<evidence type="ECO:0000259" key="10">
    <source>
        <dbReference type="Pfam" id="PF04547"/>
    </source>
</evidence>
<keyword evidence="7" id="KW-0325">Glycoprotein</keyword>
<comment type="similarity">
    <text evidence="2 8">Belongs to the anoctamin family.</text>
</comment>
<dbReference type="Pfam" id="PF16178">
    <property type="entry name" value="Anoct_dimer"/>
    <property type="match status" value="2"/>
</dbReference>
<dbReference type="Pfam" id="PF04547">
    <property type="entry name" value="Anoctamin"/>
    <property type="match status" value="1"/>
</dbReference>
<feature type="domain" description="Anoctamin dimerisation" evidence="11">
    <location>
        <begin position="29"/>
        <end position="105"/>
    </location>
</feature>
<evidence type="ECO:0000256" key="4">
    <source>
        <dbReference type="ARBA" id="ARBA00022692"/>
    </source>
</evidence>
<feature type="region of interest" description="Disordered" evidence="9">
    <location>
        <begin position="1"/>
        <end position="24"/>
    </location>
</feature>
<dbReference type="InterPro" id="IPR032394">
    <property type="entry name" value="Anoct_dimer"/>
</dbReference>
<evidence type="ECO:0000256" key="1">
    <source>
        <dbReference type="ARBA" id="ARBA00004651"/>
    </source>
</evidence>
<accession>A0AAJ6Z829</accession>
<dbReference type="InterPro" id="IPR049452">
    <property type="entry name" value="Anoctamin_TM"/>
</dbReference>
<feature type="transmembrane region" description="Helical" evidence="8">
    <location>
        <begin position="385"/>
        <end position="404"/>
    </location>
</feature>
<dbReference type="GO" id="GO:0005886">
    <property type="term" value="C:plasma membrane"/>
    <property type="evidence" value="ECO:0007669"/>
    <property type="project" value="UniProtKB-SubCell"/>
</dbReference>
<dbReference type="GeneID" id="106117307"/>
<dbReference type="Proteomes" id="UP000694872">
    <property type="component" value="Unplaced"/>
</dbReference>
<feature type="transmembrane region" description="Helical" evidence="8">
    <location>
        <begin position="312"/>
        <end position="332"/>
    </location>
</feature>
<evidence type="ECO:0000256" key="3">
    <source>
        <dbReference type="ARBA" id="ARBA00022475"/>
    </source>
</evidence>
<keyword evidence="4 8" id="KW-0812">Transmembrane</keyword>
<dbReference type="GO" id="GO:0046983">
    <property type="term" value="F:protein dimerization activity"/>
    <property type="evidence" value="ECO:0007669"/>
    <property type="project" value="InterPro"/>
</dbReference>
<sequence>MMTKEAADGATSDFNESTLPPKTKTARTFRDGVRKIDLILVMKDEENIVADPMKNSFLTNIVKMGLEIEFEHGVLPNNKKLLFFKVHCPNDVLNNLGNAFGVNYVEIARAEHIMTSRKEHNWINLIRKEYAQPLQYSSLDRSLIVYMALLNVRFGDRQNYIGLERLIKRKVVIDAYALHDGPYYIPQDSTSINARQILFYNWVGITNIFTRQPLNVVHEYFGPKVALYFAYYGLYNLFLTIASIAALMTLFLAVFLNETYMNLRSPICYPTAPQIICFSCFNKTPTFVMCYVIKLFRFCNWYTINILVDNKYTTFFATFIILWGMFFTAYWFGREKYLNWIWETRNKDFNRKQIRPEYDFNQETARKSNKTGIVIAKNRDFKIKILICYIVVILLAVFIFAIFLRLRKLQDKAYIKSMLMLNRSPEKIIPRLIYTMIGFSIVLSIVDFIHRKVASYIVQMENHKTYVSYSRSLAKHLYMLCLPLPMIVLGYYGFHSAIFDMWRGYEKDNRYLLDDMCVMTSCLFELSFAFLIVLLLRYVILRKLSLYSSVTDYNQRAIVENVPCWEREFVLPRFNENILASKMTILVMQLTLIMSFGFACPPAIVIVLVFNIYDMRRDAELCTLHYRRPLLLKNNSFDVWTEILKLMVYIAIVVNVVSFVCSTDTIETFLREQRKSTGNTLKQFFQQFFFEYTIGMVTCYARAYTHKAMDTDIGKEELTVDELRTCQYMYIYFFEIIMAAIYLIMQYIFSIDVDEKKIPKKQGRGNNDE</sequence>
<organism evidence="12">
    <name type="scientific">Papilio xuthus</name>
    <name type="common">Asian swallowtail butterfly</name>
    <dbReference type="NCBI Taxonomy" id="66420"/>
    <lineage>
        <taxon>Eukaryota</taxon>
        <taxon>Metazoa</taxon>
        <taxon>Ecdysozoa</taxon>
        <taxon>Arthropoda</taxon>
        <taxon>Hexapoda</taxon>
        <taxon>Insecta</taxon>
        <taxon>Pterygota</taxon>
        <taxon>Neoptera</taxon>
        <taxon>Endopterygota</taxon>
        <taxon>Lepidoptera</taxon>
        <taxon>Glossata</taxon>
        <taxon>Ditrysia</taxon>
        <taxon>Papilionoidea</taxon>
        <taxon>Papilionidae</taxon>
        <taxon>Papilioninae</taxon>
        <taxon>Papilio</taxon>
    </lineage>
</organism>
<evidence type="ECO:0000256" key="2">
    <source>
        <dbReference type="ARBA" id="ARBA00009671"/>
    </source>
</evidence>
<feature type="transmembrane region" description="Helical" evidence="8">
    <location>
        <begin position="590"/>
        <end position="613"/>
    </location>
</feature>
<feature type="domain" description="Anoctamin transmembrane" evidence="10">
    <location>
        <begin position="217"/>
        <end position="749"/>
    </location>
</feature>
<reference evidence="12" key="1">
    <citation type="submission" date="2025-08" db="UniProtKB">
        <authorList>
            <consortium name="RefSeq"/>
        </authorList>
    </citation>
    <scope>IDENTIFICATION</scope>
</reference>
<evidence type="ECO:0000256" key="5">
    <source>
        <dbReference type="ARBA" id="ARBA00022989"/>
    </source>
</evidence>
<evidence type="ECO:0000256" key="7">
    <source>
        <dbReference type="ARBA" id="ARBA00023180"/>
    </source>
</evidence>
<keyword evidence="3" id="KW-1003">Cell membrane</keyword>
<keyword evidence="5 8" id="KW-1133">Transmembrane helix</keyword>
<feature type="transmembrane region" description="Helical" evidence="8">
    <location>
        <begin position="428"/>
        <end position="449"/>
    </location>
</feature>
<comment type="subcellular location">
    <subcellularLocation>
        <location evidence="1">Cell membrane</location>
        <topology evidence="1">Multi-pass membrane protein</topology>
    </subcellularLocation>
    <subcellularLocation>
        <location evidence="8">Membrane</location>
        <topology evidence="8">Multi-pass membrane protein</topology>
    </subcellularLocation>
</comment>
<evidence type="ECO:0000256" key="6">
    <source>
        <dbReference type="ARBA" id="ARBA00023136"/>
    </source>
</evidence>
<dbReference type="RefSeq" id="XP_013167003.1">
    <property type="nucleotide sequence ID" value="XM_013311549.1"/>
</dbReference>
<name>A0AAJ6Z829_PAPXU</name>
<dbReference type="AlphaFoldDB" id="A0AAJ6Z829"/>
<feature type="transmembrane region" description="Helical" evidence="8">
    <location>
        <begin position="518"/>
        <end position="540"/>
    </location>
</feature>
<evidence type="ECO:0000313" key="12">
    <source>
        <dbReference type="RefSeq" id="XP_013167003.1"/>
    </source>
</evidence>
<evidence type="ECO:0000259" key="11">
    <source>
        <dbReference type="Pfam" id="PF16178"/>
    </source>
</evidence>
<protein>
    <recommendedName>
        <fullName evidence="8">Anoctamin</fullName>
    </recommendedName>
</protein>
<feature type="transmembrane region" description="Helical" evidence="8">
    <location>
        <begin position="477"/>
        <end position="498"/>
    </location>
</feature>
<feature type="domain" description="Anoctamin dimerisation" evidence="11">
    <location>
        <begin position="111"/>
        <end position="214"/>
    </location>
</feature>
<comment type="caution">
    <text evidence="8">Lacks conserved residue(s) required for the propagation of feature annotation.</text>
</comment>
<feature type="transmembrane region" description="Helical" evidence="8">
    <location>
        <begin position="646"/>
        <end position="666"/>
    </location>
</feature>